<keyword evidence="4" id="KW-1185">Reference proteome</keyword>
<dbReference type="RefSeq" id="WP_091028306.1">
    <property type="nucleotide sequence ID" value="NZ_FNAD01000001.1"/>
</dbReference>
<dbReference type="PROSITE" id="PS50206">
    <property type="entry name" value="RHODANESE_3"/>
    <property type="match status" value="1"/>
</dbReference>
<reference evidence="4" key="1">
    <citation type="submission" date="2016-10" db="EMBL/GenBank/DDBJ databases">
        <authorList>
            <person name="Varghese N."/>
            <person name="Submissions S."/>
        </authorList>
    </citation>
    <scope>NUCLEOTIDE SEQUENCE [LARGE SCALE GENOMIC DNA]</scope>
    <source>
        <strain evidence="4">CGMCC 4.3516</strain>
    </source>
</reference>
<accession>A0A1G6RVC1</accession>
<dbReference type="AlphaFoldDB" id="A0A1G6RVC1"/>
<feature type="transmembrane region" description="Helical" evidence="1">
    <location>
        <begin position="144"/>
        <end position="170"/>
    </location>
</feature>
<dbReference type="PANTHER" id="PTHR43031:SF7">
    <property type="entry name" value="NITRIC OXIDE REDUCTASE FLRD-NAD(+) REDUCTASE"/>
    <property type="match status" value="1"/>
</dbReference>
<protein>
    <submittedName>
        <fullName evidence="3">Rhodanese-related sulfurtransferase</fullName>
    </submittedName>
</protein>
<dbReference type="InterPro" id="IPR036873">
    <property type="entry name" value="Rhodanese-like_dom_sf"/>
</dbReference>
<keyword evidence="1" id="KW-0472">Membrane</keyword>
<dbReference type="Gene3D" id="3.40.250.10">
    <property type="entry name" value="Rhodanese-like domain"/>
    <property type="match status" value="1"/>
</dbReference>
<dbReference type="InterPro" id="IPR050229">
    <property type="entry name" value="GlpE_sulfurtransferase"/>
</dbReference>
<dbReference type="SUPFAM" id="SSF52821">
    <property type="entry name" value="Rhodanese/Cell cycle control phosphatase"/>
    <property type="match status" value="1"/>
</dbReference>
<dbReference type="EMBL" id="FNAD01000001">
    <property type="protein sequence ID" value="SDD08383.1"/>
    <property type="molecule type" value="Genomic_DNA"/>
</dbReference>
<dbReference type="Pfam" id="PF00581">
    <property type="entry name" value="Rhodanese"/>
    <property type="match status" value="1"/>
</dbReference>
<dbReference type="InterPro" id="IPR021309">
    <property type="entry name" value="YgaP-like_TM"/>
</dbReference>
<evidence type="ECO:0000313" key="3">
    <source>
        <dbReference type="EMBL" id="SDD08383.1"/>
    </source>
</evidence>
<name>A0A1G6RVC1_9ACTN</name>
<proteinExistence type="predicted"/>
<dbReference type="Pfam" id="PF11127">
    <property type="entry name" value="YgaP-like_TM"/>
    <property type="match status" value="1"/>
</dbReference>
<sequence>MSVASKSYVDPEAARQLVEEHQAILVDVRTPGEFATERVAGSRNIPLSVVGAAQGALAEAGSPVVLVCASGVRAGQAKDLLGEGSGVPVHILEGGLTAWKQAGAPVESSGRRVWGMERQVRLAAGSLVIAFVALSLAWEPLKWLGALIGAGLVFAAVSNTCAMARVLAFLPWNRRAA</sequence>
<organism evidence="3 4">
    <name type="scientific">Glycomyces harbinensis</name>
    <dbReference type="NCBI Taxonomy" id="58114"/>
    <lineage>
        <taxon>Bacteria</taxon>
        <taxon>Bacillati</taxon>
        <taxon>Actinomycetota</taxon>
        <taxon>Actinomycetes</taxon>
        <taxon>Glycomycetales</taxon>
        <taxon>Glycomycetaceae</taxon>
        <taxon>Glycomyces</taxon>
    </lineage>
</organism>
<evidence type="ECO:0000256" key="1">
    <source>
        <dbReference type="SAM" id="Phobius"/>
    </source>
</evidence>
<dbReference type="Proteomes" id="UP000198949">
    <property type="component" value="Unassembled WGS sequence"/>
</dbReference>
<evidence type="ECO:0000259" key="2">
    <source>
        <dbReference type="PROSITE" id="PS50206"/>
    </source>
</evidence>
<dbReference type="InterPro" id="IPR001763">
    <property type="entry name" value="Rhodanese-like_dom"/>
</dbReference>
<dbReference type="CDD" id="cd00158">
    <property type="entry name" value="RHOD"/>
    <property type="match status" value="1"/>
</dbReference>
<feature type="transmembrane region" description="Helical" evidence="1">
    <location>
        <begin position="120"/>
        <end position="138"/>
    </location>
</feature>
<dbReference type="SMART" id="SM00450">
    <property type="entry name" value="RHOD"/>
    <property type="match status" value="1"/>
</dbReference>
<dbReference type="GO" id="GO:0016740">
    <property type="term" value="F:transferase activity"/>
    <property type="evidence" value="ECO:0007669"/>
    <property type="project" value="UniProtKB-KW"/>
</dbReference>
<dbReference type="Gene3D" id="6.10.140.1340">
    <property type="match status" value="1"/>
</dbReference>
<keyword evidence="3" id="KW-0808">Transferase</keyword>
<dbReference type="OrthoDB" id="9800872at2"/>
<keyword evidence="1" id="KW-1133">Transmembrane helix</keyword>
<feature type="domain" description="Rhodanese" evidence="2">
    <location>
        <begin position="19"/>
        <end position="108"/>
    </location>
</feature>
<evidence type="ECO:0000313" key="4">
    <source>
        <dbReference type="Proteomes" id="UP000198949"/>
    </source>
</evidence>
<dbReference type="PANTHER" id="PTHR43031">
    <property type="entry name" value="FAD-DEPENDENT OXIDOREDUCTASE"/>
    <property type="match status" value="1"/>
</dbReference>
<gene>
    <name evidence="3" type="ORF">SAMN05216270_101680</name>
</gene>
<keyword evidence="1" id="KW-0812">Transmembrane</keyword>
<dbReference type="STRING" id="58114.SAMN05216270_101680"/>